<evidence type="ECO:0000256" key="1">
    <source>
        <dbReference type="ARBA" id="ARBA00000085"/>
    </source>
</evidence>
<feature type="domain" description="Histidine kinase" evidence="13">
    <location>
        <begin position="487"/>
        <end position="587"/>
    </location>
</feature>
<dbReference type="SMART" id="SM00387">
    <property type="entry name" value="HATPase_c"/>
    <property type="match status" value="1"/>
</dbReference>
<evidence type="ECO:0000256" key="10">
    <source>
        <dbReference type="ARBA" id="ARBA00023012"/>
    </source>
</evidence>
<dbReference type="PROSITE" id="PS50885">
    <property type="entry name" value="HAMP"/>
    <property type="match status" value="1"/>
</dbReference>
<dbReference type="PROSITE" id="PS50109">
    <property type="entry name" value="HIS_KIN"/>
    <property type="match status" value="1"/>
</dbReference>
<dbReference type="Gene3D" id="6.10.340.10">
    <property type="match status" value="1"/>
</dbReference>
<keyword evidence="12" id="KW-0812">Transmembrane</keyword>
<dbReference type="Gene3D" id="3.30.565.10">
    <property type="entry name" value="Histidine kinase-like ATPase, C-terminal domain"/>
    <property type="match status" value="1"/>
</dbReference>
<dbReference type="PANTHER" id="PTHR34220">
    <property type="entry name" value="SENSOR HISTIDINE KINASE YPDA"/>
    <property type="match status" value="1"/>
</dbReference>
<evidence type="ECO:0000256" key="7">
    <source>
        <dbReference type="ARBA" id="ARBA00022741"/>
    </source>
</evidence>
<evidence type="ECO:0000256" key="8">
    <source>
        <dbReference type="ARBA" id="ARBA00022777"/>
    </source>
</evidence>
<evidence type="ECO:0000256" key="4">
    <source>
        <dbReference type="ARBA" id="ARBA00022475"/>
    </source>
</evidence>
<protein>
    <recommendedName>
        <fullName evidence="3">histidine kinase</fullName>
        <ecNumber evidence="3">2.7.13.3</ecNumber>
    </recommendedName>
</protein>
<accession>A0A5R9G450</accession>
<name>A0A5R9G450_9BACL</name>
<keyword evidence="7" id="KW-0547">Nucleotide-binding</keyword>
<feature type="transmembrane region" description="Helical" evidence="12">
    <location>
        <begin position="12"/>
        <end position="34"/>
    </location>
</feature>
<proteinExistence type="predicted"/>
<dbReference type="Pfam" id="PF00672">
    <property type="entry name" value="HAMP"/>
    <property type="match status" value="1"/>
</dbReference>
<organism evidence="15 16">
    <name type="scientific">Paenibacillus antri</name>
    <dbReference type="NCBI Taxonomy" id="2582848"/>
    <lineage>
        <taxon>Bacteria</taxon>
        <taxon>Bacillati</taxon>
        <taxon>Bacillota</taxon>
        <taxon>Bacilli</taxon>
        <taxon>Bacillales</taxon>
        <taxon>Paenibacillaceae</taxon>
        <taxon>Paenibacillus</taxon>
    </lineage>
</organism>
<dbReference type="EMBL" id="VCIW01000024">
    <property type="protein sequence ID" value="TLS49096.1"/>
    <property type="molecule type" value="Genomic_DNA"/>
</dbReference>
<dbReference type="GO" id="GO:0005524">
    <property type="term" value="F:ATP binding"/>
    <property type="evidence" value="ECO:0007669"/>
    <property type="project" value="UniProtKB-KW"/>
</dbReference>
<dbReference type="CDD" id="cd06225">
    <property type="entry name" value="HAMP"/>
    <property type="match status" value="1"/>
</dbReference>
<comment type="catalytic activity">
    <reaction evidence="1">
        <text>ATP + protein L-histidine = ADP + protein N-phospho-L-histidine.</text>
        <dbReference type="EC" id="2.7.13.3"/>
    </reaction>
</comment>
<dbReference type="AlphaFoldDB" id="A0A5R9G450"/>
<keyword evidence="8 15" id="KW-0418">Kinase</keyword>
<evidence type="ECO:0000313" key="15">
    <source>
        <dbReference type="EMBL" id="TLS49096.1"/>
    </source>
</evidence>
<dbReference type="InterPro" id="IPR003594">
    <property type="entry name" value="HATPase_dom"/>
</dbReference>
<dbReference type="Pfam" id="PF06580">
    <property type="entry name" value="His_kinase"/>
    <property type="match status" value="1"/>
</dbReference>
<dbReference type="PRINTS" id="PR00344">
    <property type="entry name" value="BCTRLSENSOR"/>
</dbReference>
<feature type="domain" description="HAMP" evidence="14">
    <location>
        <begin position="324"/>
        <end position="376"/>
    </location>
</feature>
<reference evidence="15 16" key="1">
    <citation type="submission" date="2019-05" db="EMBL/GenBank/DDBJ databases">
        <authorList>
            <person name="Narsing Rao M.P."/>
            <person name="Li W.J."/>
        </authorList>
    </citation>
    <scope>NUCLEOTIDE SEQUENCE [LARGE SCALE GENOMIC DNA]</scope>
    <source>
        <strain evidence="15 16">SYSU_K30003</strain>
    </source>
</reference>
<keyword evidence="10" id="KW-0902">Two-component regulatory system</keyword>
<evidence type="ECO:0000259" key="14">
    <source>
        <dbReference type="PROSITE" id="PS50885"/>
    </source>
</evidence>
<dbReference type="RefSeq" id="WP_138197478.1">
    <property type="nucleotide sequence ID" value="NZ_VCIW01000024.1"/>
</dbReference>
<dbReference type="SMART" id="SM00304">
    <property type="entry name" value="HAMP"/>
    <property type="match status" value="1"/>
</dbReference>
<dbReference type="Pfam" id="PF02518">
    <property type="entry name" value="HATPase_c"/>
    <property type="match status" value="1"/>
</dbReference>
<comment type="subcellular location">
    <subcellularLocation>
        <location evidence="2">Cell membrane</location>
        <topology evidence="2">Multi-pass membrane protein</topology>
    </subcellularLocation>
</comment>
<dbReference type="InterPro" id="IPR010559">
    <property type="entry name" value="Sig_transdc_His_kin_internal"/>
</dbReference>
<evidence type="ECO:0000256" key="5">
    <source>
        <dbReference type="ARBA" id="ARBA00022553"/>
    </source>
</evidence>
<dbReference type="InterPro" id="IPR050640">
    <property type="entry name" value="Bact_2-comp_sensor_kinase"/>
</dbReference>
<dbReference type="GO" id="GO:0000155">
    <property type="term" value="F:phosphorelay sensor kinase activity"/>
    <property type="evidence" value="ECO:0007669"/>
    <property type="project" value="InterPro"/>
</dbReference>
<dbReference type="InterPro" id="IPR036890">
    <property type="entry name" value="HATPase_C_sf"/>
</dbReference>
<dbReference type="CDD" id="cd18774">
    <property type="entry name" value="PDC2_HK_sensor"/>
    <property type="match status" value="1"/>
</dbReference>
<evidence type="ECO:0000256" key="11">
    <source>
        <dbReference type="ARBA" id="ARBA00023136"/>
    </source>
</evidence>
<dbReference type="Proteomes" id="UP000309676">
    <property type="component" value="Unassembled WGS sequence"/>
</dbReference>
<evidence type="ECO:0000256" key="2">
    <source>
        <dbReference type="ARBA" id="ARBA00004651"/>
    </source>
</evidence>
<dbReference type="OrthoDB" id="9776552at2"/>
<keyword evidence="12" id="KW-1133">Transmembrane helix</keyword>
<evidence type="ECO:0000256" key="9">
    <source>
        <dbReference type="ARBA" id="ARBA00022840"/>
    </source>
</evidence>
<dbReference type="PANTHER" id="PTHR34220:SF7">
    <property type="entry name" value="SENSOR HISTIDINE KINASE YPDA"/>
    <property type="match status" value="1"/>
</dbReference>
<keyword evidence="11 12" id="KW-0472">Membrane</keyword>
<dbReference type="InterPro" id="IPR004358">
    <property type="entry name" value="Sig_transdc_His_kin-like_C"/>
</dbReference>
<evidence type="ECO:0000256" key="3">
    <source>
        <dbReference type="ARBA" id="ARBA00012438"/>
    </source>
</evidence>
<dbReference type="InterPro" id="IPR005467">
    <property type="entry name" value="His_kinase_dom"/>
</dbReference>
<dbReference type="InterPro" id="IPR003660">
    <property type="entry name" value="HAMP_dom"/>
</dbReference>
<dbReference type="SUPFAM" id="SSF55874">
    <property type="entry name" value="ATPase domain of HSP90 chaperone/DNA topoisomerase II/histidine kinase"/>
    <property type="match status" value="1"/>
</dbReference>
<evidence type="ECO:0000256" key="12">
    <source>
        <dbReference type="SAM" id="Phobius"/>
    </source>
</evidence>
<gene>
    <name evidence="15" type="ORF">FE782_27015</name>
</gene>
<sequence length="598" mass="68459">MGMNKGRIGLRTKLMCSYLALIVLATALIGYFSYLNATRIVEEQIGETYKQALRQAAINITYRLEEIENVSEQILMNPQLQAILKRERSGYGDTPTVEMLADFRVLMDIIRNLENNRNLFRIRLYVSGDSLYSNEQNNIFRMEDLDPEWKRQVSESGGRLLWRSTYEQEYLPWNRYKVVSLYRNVIDWSDLNSALAVVAIDMKEEVFNDVFEQVNFSENGALFVYNDDKRITSVTSSAGAVFDESDVMREIRQAERSADMPIVRYKGTDYFTIFQQVEYAGWEIAALVPVHEIRAKSYVIGEYTGYVGILVVLLATVPAVLLSNRLTQGLRTLVHHMQEFKKGNYGGPIRVTGNDEISGLQAQYNSMILRISELVDTVYEMGLRKQAAELAALESQIKPHFLYNTLDTMKWMAVKIKAEPIVTLVDSLSKFFRLGLNRGQELTSVAKELQHVQAFMNIQDIRYAGKLRCYFEVDSGLLSCRMTKLILQPIVENAVLHGIQQKEDASGTIRIRIFPDRDHLVFDVIDDGVGISRAQADRLLQDDRGRGYGLRNVNQRIRLYYGESYGLECHSKPAAGTVIRIRLPKAPYERDGRESLYQ</sequence>
<dbReference type="GO" id="GO:0005886">
    <property type="term" value="C:plasma membrane"/>
    <property type="evidence" value="ECO:0007669"/>
    <property type="project" value="UniProtKB-SubCell"/>
</dbReference>
<comment type="caution">
    <text evidence="15">The sequence shown here is derived from an EMBL/GenBank/DDBJ whole genome shotgun (WGS) entry which is preliminary data.</text>
</comment>
<dbReference type="Gene3D" id="3.30.450.20">
    <property type="entry name" value="PAS domain"/>
    <property type="match status" value="1"/>
</dbReference>
<evidence type="ECO:0000313" key="16">
    <source>
        <dbReference type="Proteomes" id="UP000309676"/>
    </source>
</evidence>
<keyword evidence="16" id="KW-1185">Reference proteome</keyword>
<keyword evidence="5" id="KW-0597">Phosphoprotein</keyword>
<keyword evidence="4" id="KW-1003">Cell membrane</keyword>
<keyword evidence="6" id="KW-0808">Transferase</keyword>
<evidence type="ECO:0000259" key="13">
    <source>
        <dbReference type="PROSITE" id="PS50109"/>
    </source>
</evidence>
<dbReference type="SUPFAM" id="SSF158472">
    <property type="entry name" value="HAMP domain-like"/>
    <property type="match status" value="1"/>
</dbReference>
<dbReference type="EC" id="2.7.13.3" evidence="3"/>
<evidence type="ECO:0000256" key="6">
    <source>
        <dbReference type="ARBA" id="ARBA00022679"/>
    </source>
</evidence>
<keyword evidence="9" id="KW-0067">ATP-binding</keyword>